<evidence type="ECO:0000313" key="10">
    <source>
        <dbReference type="Proteomes" id="UP000245283"/>
    </source>
</evidence>
<keyword evidence="10" id="KW-1185">Reference proteome</keyword>
<keyword evidence="4" id="KW-0067">ATP-binding</keyword>
<dbReference type="PANTHER" id="PTHR43435:SF4">
    <property type="entry name" value="FGGY CARBOHYDRATE KINASE DOMAIN-CONTAINING PROTEIN"/>
    <property type="match status" value="1"/>
</dbReference>
<keyword evidence="2" id="KW-0547">Nucleotide-binding</keyword>
<evidence type="ECO:0000256" key="4">
    <source>
        <dbReference type="ARBA" id="ARBA00022840"/>
    </source>
</evidence>
<name>A0A2V1K639_9ACTO</name>
<dbReference type="InterPro" id="IPR043129">
    <property type="entry name" value="ATPase_NBD"/>
</dbReference>
<dbReference type="Pfam" id="PF02782">
    <property type="entry name" value="FGGY_C"/>
    <property type="match status" value="1"/>
</dbReference>
<evidence type="ECO:0000313" key="9">
    <source>
        <dbReference type="EMBL" id="PWF26896.1"/>
    </source>
</evidence>
<dbReference type="EMBL" id="QETB01000001">
    <property type="protein sequence ID" value="PWF26896.1"/>
    <property type="molecule type" value="Genomic_DNA"/>
</dbReference>
<dbReference type="GO" id="GO:0008741">
    <property type="term" value="F:ribulokinase activity"/>
    <property type="evidence" value="ECO:0007669"/>
    <property type="project" value="InterPro"/>
</dbReference>
<dbReference type="Pfam" id="PF00370">
    <property type="entry name" value="FGGY_N"/>
    <property type="match status" value="1"/>
</dbReference>
<feature type="domain" description="Carbohydrate kinase FGGY N-terminal" evidence="7">
    <location>
        <begin position="4"/>
        <end position="252"/>
    </location>
</feature>
<dbReference type="OrthoDB" id="9805576at2"/>
<organism evidence="9 10">
    <name type="scientific">Ancrocorticia populi</name>
    <dbReference type="NCBI Taxonomy" id="2175228"/>
    <lineage>
        <taxon>Bacteria</taxon>
        <taxon>Bacillati</taxon>
        <taxon>Actinomycetota</taxon>
        <taxon>Actinomycetes</taxon>
        <taxon>Actinomycetales</taxon>
        <taxon>Actinomycetaceae</taxon>
        <taxon>Ancrocorticia</taxon>
    </lineage>
</organism>
<gene>
    <name evidence="9" type="ORF">DD236_00305</name>
</gene>
<evidence type="ECO:0000256" key="6">
    <source>
        <dbReference type="ARBA" id="ARBA00023277"/>
    </source>
</evidence>
<keyword evidence="6" id="KW-0119">Carbohydrate metabolism</keyword>
<dbReference type="InterPro" id="IPR000577">
    <property type="entry name" value="Carb_kinase_FGGY"/>
</dbReference>
<dbReference type="Proteomes" id="UP000245283">
    <property type="component" value="Unassembled WGS sequence"/>
</dbReference>
<dbReference type="PANTHER" id="PTHR43435">
    <property type="entry name" value="RIBULOKINASE"/>
    <property type="match status" value="1"/>
</dbReference>
<dbReference type="AlphaFoldDB" id="A0A2V1K639"/>
<dbReference type="GO" id="GO:0005737">
    <property type="term" value="C:cytoplasm"/>
    <property type="evidence" value="ECO:0007669"/>
    <property type="project" value="TreeGrafter"/>
</dbReference>
<dbReference type="GO" id="GO:0019150">
    <property type="term" value="F:D-ribulokinase activity"/>
    <property type="evidence" value="ECO:0007669"/>
    <property type="project" value="TreeGrafter"/>
</dbReference>
<dbReference type="CDD" id="cd07781">
    <property type="entry name" value="ASKHA_NBD_FGGY_L-RBK"/>
    <property type="match status" value="1"/>
</dbReference>
<proteinExistence type="predicted"/>
<keyword evidence="3 9" id="KW-0418">Kinase</keyword>
<feature type="domain" description="Carbohydrate kinase FGGY C-terminal" evidence="8">
    <location>
        <begin position="262"/>
        <end position="458"/>
    </location>
</feature>
<dbReference type="InterPro" id="IPR018485">
    <property type="entry name" value="FGGY_C"/>
</dbReference>
<dbReference type="InterPro" id="IPR018484">
    <property type="entry name" value="FGGY_N"/>
</dbReference>
<protein>
    <submittedName>
        <fullName evidence="9">Xylulose kinase</fullName>
    </submittedName>
</protein>
<evidence type="ECO:0000259" key="7">
    <source>
        <dbReference type="Pfam" id="PF00370"/>
    </source>
</evidence>
<dbReference type="GO" id="GO:0005524">
    <property type="term" value="F:ATP binding"/>
    <property type="evidence" value="ECO:0007669"/>
    <property type="project" value="UniProtKB-KW"/>
</dbReference>
<comment type="caution">
    <text evidence="9">The sequence shown here is derived from an EMBL/GenBank/DDBJ whole genome shotgun (WGS) entry which is preliminary data.</text>
</comment>
<evidence type="ECO:0000256" key="5">
    <source>
        <dbReference type="ARBA" id="ARBA00022935"/>
    </source>
</evidence>
<dbReference type="RefSeq" id="WP_109092397.1">
    <property type="nucleotide sequence ID" value="NZ_QETB01000001.1"/>
</dbReference>
<keyword evidence="1" id="KW-0808">Transferase</keyword>
<evidence type="ECO:0000259" key="8">
    <source>
        <dbReference type="Pfam" id="PF02782"/>
    </source>
</evidence>
<evidence type="ECO:0000256" key="2">
    <source>
        <dbReference type="ARBA" id="ARBA00022741"/>
    </source>
</evidence>
<dbReference type="Gene3D" id="3.30.420.40">
    <property type="match status" value="2"/>
</dbReference>
<dbReference type="GO" id="GO:0019569">
    <property type="term" value="P:L-arabinose catabolic process to D-xylulose 5-phosphate"/>
    <property type="evidence" value="ECO:0007669"/>
    <property type="project" value="InterPro"/>
</dbReference>
<dbReference type="SUPFAM" id="SSF53067">
    <property type="entry name" value="Actin-like ATPase domain"/>
    <property type="match status" value="2"/>
</dbReference>
<keyword evidence="5" id="KW-0054">Arabinose catabolism</keyword>
<dbReference type="PIRSF" id="PIRSF000538">
    <property type="entry name" value="GlpK"/>
    <property type="match status" value="1"/>
</dbReference>
<evidence type="ECO:0000256" key="1">
    <source>
        <dbReference type="ARBA" id="ARBA00022679"/>
    </source>
</evidence>
<reference evidence="10" key="1">
    <citation type="submission" date="2018-05" db="EMBL/GenBank/DDBJ databases">
        <authorList>
            <person name="Li Y."/>
        </authorList>
    </citation>
    <scope>NUCLEOTIDE SEQUENCE [LARGE SCALE GENOMIC DNA]</scope>
    <source>
        <strain evidence="10">sk1b4</strain>
    </source>
</reference>
<sequence>MDSVYLGIDLGTGGARAGLFDGHGVALAFSAQSVESYYPRPGWVEQDPDEWWRAIVGAVRGVIADAGVRPQEVAGIGYDATSATPVSLDSHGRPLRRAILWADVRSAPIAARASDIDHWARLYNGGGKDDASAEWFPFKAIWLKEHQPEIWEQTALLLDAPDWIGLQLTGELAYNTCSAAIKCYYNSDHGGWPEDFFAKLGGEDILSKVPSKVQPMGSLLGGLSVAAAEELGLVAGTPVGQGGIDAEAGMVGMNVLTPGDMALITGSSNCLLAQSATALHGPGMFGGHKDAVVPGQYTLEASQGSAGSVMQWFLRTSAVDLMEKEAGGGPSAFEVLNELSHDIPPGSDGVVVTEYFQGNRSPYTDNRARGTITGLSLHHRREHIYHAIQEANCYGVEHNLRTMKSLGYHPRSLTVCGGATKSPAWLQMHADILGMDVNVTKVQDGPALGSAILGAVAAGRYASLQEAAQAMVHEHYTLSPDPEKHEEYKFWVDRYTEIHPAMRDIQHSIADHMSDLEG</sequence>
<dbReference type="InterPro" id="IPR005929">
    <property type="entry name" value="Ribulokinase"/>
</dbReference>
<evidence type="ECO:0000256" key="3">
    <source>
        <dbReference type="ARBA" id="ARBA00022777"/>
    </source>
</evidence>
<accession>A0A2V1K639</accession>